<feature type="transmembrane region" description="Helical" evidence="6">
    <location>
        <begin position="60"/>
        <end position="91"/>
    </location>
</feature>
<dbReference type="EMBL" id="BHYK01000009">
    <property type="protein sequence ID" value="GCD10317.1"/>
    <property type="molecule type" value="Genomic_DNA"/>
</dbReference>
<reference evidence="7 8" key="1">
    <citation type="submission" date="2018-11" db="EMBL/GenBank/DDBJ databases">
        <title>Genome sequencing and assembly of Clostridium tagluense strain A121.</title>
        <authorList>
            <person name="Murakami T."/>
            <person name="Segawa T."/>
            <person name="Shcherbakova V.A."/>
            <person name="Mori H."/>
            <person name="Yoshimura Y."/>
        </authorList>
    </citation>
    <scope>NUCLEOTIDE SEQUENCE [LARGE SCALE GENOMIC DNA]</scope>
    <source>
        <strain evidence="7 8">A121</strain>
    </source>
</reference>
<proteinExistence type="predicted"/>
<gene>
    <name evidence="7" type="ORF">Ctaglu_19400</name>
</gene>
<comment type="caution">
    <text evidence="7">The sequence shown here is derived from an EMBL/GenBank/DDBJ whole genome shotgun (WGS) entry which is preliminary data.</text>
</comment>
<keyword evidence="2" id="KW-1003">Cell membrane</keyword>
<keyword evidence="5 6" id="KW-0472">Membrane</keyword>
<dbReference type="RefSeq" id="WP_125000723.1">
    <property type="nucleotide sequence ID" value="NZ_BHYK01000009.1"/>
</dbReference>
<dbReference type="Proteomes" id="UP000287872">
    <property type="component" value="Unassembled WGS sequence"/>
</dbReference>
<organism evidence="7 8">
    <name type="scientific">Clostridium tagluense</name>
    <dbReference type="NCBI Taxonomy" id="360422"/>
    <lineage>
        <taxon>Bacteria</taxon>
        <taxon>Bacillati</taxon>
        <taxon>Bacillota</taxon>
        <taxon>Clostridia</taxon>
        <taxon>Eubacteriales</taxon>
        <taxon>Clostridiaceae</taxon>
        <taxon>Clostridium</taxon>
    </lineage>
</organism>
<sequence length="297" mass="33905">MQKIGMRNIKTAISVFLCIIILRFFHNENPFYACIAAVITMQSTVHNSFTTGKNRMIGTIIGAIWGLIFALISPNNVFLIGIGIIFVIYFLNLLNRKNSIIIACVVFLAIMTNLKQGTPLVYSSNRVIETFVGIFVSVLVNYLIFHPKFLDNLHKDGKFLIHNIFITSKDVFNFNGDINISGLNLQISKLEKSLDSYLSEIQSEGAEKQHVNKINKVIDTSKTAYNHLVILNSITFTNSPCNCYFNESNRFNINELFHEDILSTSYINNDINIVFNFHVQHLLETLTILRELYSEEY</sequence>
<dbReference type="Pfam" id="PF06081">
    <property type="entry name" value="ArAE_1"/>
    <property type="match status" value="1"/>
</dbReference>
<comment type="subcellular location">
    <subcellularLocation>
        <location evidence="1">Cell membrane</location>
        <topology evidence="1">Multi-pass membrane protein</topology>
    </subcellularLocation>
</comment>
<dbReference type="PANTHER" id="PTHR30509">
    <property type="entry name" value="P-HYDROXYBENZOIC ACID EFFLUX PUMP SUBUNIT-RELATED"/>
    <property type="match status" value="1"/>
</dbReference>
<evidence type="ECO:0000256" key="2">
    <source>
        <dbReference type="ARBA" id="ARBA00022475"/>
    </source>
</evidence>
<dbReference type="PANTHER" id="PTHR30509:SF9">
    <property type="entry name" value="MULTIDRUG RESISTANCE PROTEIN MDTO"/>
    <property type="match status" value="1"/>
</dbReference>
<evidence type="ECO:0000313" key="7">
    <source>
        <dbReference type="EMBL" id="GCD10317.1"/>
    </source>
</evidence>
<dbReference type="OrthoDB" id="1653617at2"/>
<evidence type="ECO:0000313" key="8">
    <source>
        <dbReference type="Proteomes" id="UP000287872"/>
    </source>
</evidence>
<evidence type="ECO:0000256" key="6">
    <source>
        <dbReference type="SAM" id="Phobius"/>
    </source>
</evidence>
<evidence type="ECO:0000256" key="5">
    <source>
        <dbReference type="ARBA" id="ARBA00023136"/>
    </source>
</evidence>
<dbReference type="InterPro" id="IPR010343">
    <property type="entry name" value="ArAE_1"/>
</dbReference>
<evidence type="ECO:0000256" key="1">
    <source>
        <dbReference type="ARBA" id="ARBA00004651"/>
    </source>
</evidence>
<keyword evidence="3 6" id="KW-0812">Transmembrane</keyword>
<keyword evidence="4 6" id="KW-1133">Transmembrane helix</keyword>
<evidence type="ECO:0000256" key="3">
    <source>
        <dbReference type="ARBA" id="ARBA00022692"/>
    </source>
</evidence>
<feature type="transmembrane region" description="Helical" evidence="6">
    <location>
        <begin position="126"/>
        <end position="145"/>
    </location>
</feature>
<protein>
    <submittedName>
        <fullName evidence="7">Membrane protein</fullName>
    </submittedName>
</protein>
<dbReference type="GO" id="GO:0005886">
    <property type="term" value="C:plasma membrane"/>
    <property type="evidence" value="ECO:0007669"/>
    <property type="project" value="UniProtKB-SubCell"/>
</dbReference>
<feature type="transmembrane region" description="Helical" evidence="6">
    <location>
        <begin position="98"/>
        <end position="114"/>
    </location>
</feature>
<evidence type="ECO:0000256" key="4">
    <source>
        <dbReference type="ARBA" id="ARBA00022989"/>
    </source>
</evidence>
<name>A0A401ULB1_9CLOT</name>
<accession>A0A401ULB1</accession>
<dbReference type="AlphaFoldDB" id="A0A401ULB1"/>
<keyword evidence="8" id="KW-1185">Reference proteome</keyword>